<dbReference type="Proteomes" id="UP000477488">
    <property type="component" value="Unassembled WGS sequence"/>
</dbReference>
<proteinExistence type="predicted"/>
<dbReference type="EMBL" id="VUMH01000010">
    <property type="protein sequence ID" value="MSS28450.1"/>
    <property type="molecule type" value="Genomic_DNA"/>
</dbReference>
<protein>
    <submittedName>
        <fullName evidence="4">UbiD family decarboxylase</fullName>
    </submittedName>
</protein>
<evidence type="ECO:0000259" key="2">
    <source>
        <dbReference type="Pfam" id="PF20695"/>
    </source>
</evidence>
<dbReference type="Pfam" id="PF20695">
    <property type="entry name" value="UbiD_N"/>
    <property type="match status" value="1"/>
</dbReference>
<evidence type="ECO:0000259" key="3">
    <source>
        <dbReference type="Pfam" id="PF20696"/>
    </source>
</evidence>
<dbReference type="GO" id="GO:0005737">
    <property type="term" value="C:cytoplasm"/>
    <property type="evidence" value="ECO:0007669"/>
    <property type="project" value="TreeGrafter"/>
</dbReference>
<dbReference type="InterPro" id="IPR049381">
    <property type="entry name" value="UbiD-like_C"/>
</dbReference>
<dbReference type="InterPro" id="IPR002830">
    <property type="entry name" value="UbiD"/>
</dbReference>
<feature type="domain" description="3-octaprenyl-4-hydroxybenzoate carboxy-lyase-like N-terminal" evidence="2">
    <location>
        <begin position="10"/>
        <end position="86"/>
    </location>
</feature>
<evidence type="ECO:0000313" key="4">
    <source>
        <dbReference type="EMBL" id="MSS28450.1"/>
    </source>
</evidence>
<sequence>MGYANLSQCLADLEAQGQLKRVDAELDPYLELAAVQRRAFRAKAPALLFTRVKGTRFPMLANLFGTHERLRYIFRDSLRAVDAVLAAKADPMAALRRPWRSLPALPGLVHMLPRVKRVQGRDGGRGGRAPVLECSCNLADLPRLTCWPRDGGPFITLPLVYTEDPDRPGLNASNLGMYRVQLAGNAYAPDEAGLHYQIHRGIGVHHAHALAQGRELPVHVYVGGPPALSVAAVMPLPEGLSELRFAGLLGGRRMALARCPGLRLPVLAEADFCISGRLVPELKPEGPFGDHVGYYSLRHDFPVLKVDAVHHRRNAVWPFTAVGRPPQEDTVFGDFIHELTAPLVPQVFQGVLEVHAVDVAGVHPLLLALGSERYTPYEAQRKPRELLTAALHLLGATQTALAKYVLLAAHEDAPGLRARDVPAFLRHVLERADFSRDLHFLTRSTSDTLDYTGSGLHEGSKLIWASAGEKRRELALEPRALPDLPEGFSEARVAGPGMLVLRGPAHSLERGEPDPRLEDLARCLEAWPNREGFPLVAVVDDPAFCAAGLDNFLWVVFTRSDPATDSYGAHAQTRAKHWSCAAPLILDARLKPFHAPPLEEDPAVTRRVEALAAPGGPLHGYF</sequence>
<dbReference type="InterPro" id="IPR049383">
    <property type="entry name" value="UbiD-like_N"/>
</dbReference>
<dbReference type="InterPro" id="IPR048304">
    <property type="entry name" value="UbiD_Rift_dom"/>
</dbReference>
<dbReference type="Gene3D" id="3.40.1670.10">
    <property type="entry name" value="UbiD C-terminal domain-like"/>
    <property type="match status" value="1"/>
</dbReference>
<keyword evidence="5" id="KW-1185">Reference proteome</keyword>
<accession>A0A6L5XMG5</accession>
<dbReference type="SUPFAM" id="SSF50475">
    <property type="entry name" value="FMN-binding split barrel"/>
    <property type="match status" value="1"/>
</dbReference>
<dbReference type="PANTHER" id="PTHR30108:SF7">
    <property type="entry name" value="3-POLYPRENYL-4-HYDROXYBENZOATE DECARBOXYLASE"/>
    <property type="match status" value="1"/>
</dbReference>
<evidence type="ECO:0000259" key="1">
    <source>
        <dbReference type="Pfam" id="PF01977"/>
    </source>
</evidence>
<dbReference type="SUPFAM" id="SSF143968">
    <property type="entry name" value="UbiD C-terminal domain-like"/>
    <property type="match status" value="2"/>
</dbReference>
<evidence type="ECO:0000313" key="5">
    <source>
        <dbReference type="Proteomes" id="UP000477488"/>
    </source>
</evidence>
<dbReference type="AlphaFoldDB" id="A0A6L5XMG5"/>
<dbReference type="Pfam" id="PF20696">
    <property type="entry name" value="UbiD_C"/>
    <property type="match status" value="1"/>
</dbReference>
<dbReference type="PANTHER" id="PTHR30108">
    <property type="entry name" value="3-OCTAPRENYL-4-HYDROXYBENZOATE CARBOXY-LYASE-RELATED"/>
    <property type="match status" value="1"/>
</dbReference>
<dbReference type="RefSeq" id="WP_154511850.1">
    <property type="nucleotide sequence ID" value="NZ_VUMH01000010.1"/>
</dbReference>
<dbReference type="GO" id="GO:0016831">
    <property type="term" value="F:carboxy-lyase activity"/>
    <property type="evidence" value="ECO:0007669"/>
    <property type="project" value="InterPro"/>
</dbReference>
<feature type="domain" description="3-octaprenyl-4-hydroxybenzoate carboxy-lyase-like C-terminal" evidence="3">
    <location>
        <begin position="331"/>
        <end position="464"/>
    </location>
</feature>
<name>A0A6L5XMG5_9BACT</name>
<comment type="caution">
    <text evidence="4">The sequence shown here is derived from an EMBL/GenBank/DDBJ whole genome shotgun (WGS) entry which is preliminary data.</text>
</comment>
<gene>
    <name evidence="4" type="ORF">FYJ44_10490</name>
</gene>
<organism evidence="4 5">
    <name type="scientific">Desulfovibrio porci</name>
    <dbReference type="NCBI Taxonomy" id="2605782"/>
    <lineage>
        <taxon>Bacteria</taxon>
        <taxon>Pseudomonadati</taxon>
        <taxon>Thermodesulfobacteriota</taxon>
        <taxon>Desulfovibrionia</taxon>
        <taxon>Desulfovibrionales</taxon>
        <taxon>Desulfovibrionaceae</taxon>
        <taxon>Desulfovibrio</taxon>
    </lineage>
</organism>
<feature type="domain" description="3-octaprenyl-4-hydroxybenzoate carboxy-lyase-like Rift-related" evidence="1">
    <location>
        <begin position="134"/>
        <end position="325"/>
    </location>
</feature>
<dbReference type="Pfam" id="PF01977">
    <property type="entry name" value="UbiD"/>
    <property type="match status" value="1"/>
</dbReference>
<reference evidence="4 5" key="1">
    <citation type="submission" date="2019-09" db="EMBL/GenBank/DDBJ databases">
        <title>In-depth cultivation of the pig gut microbiome towards novel bacterial diversity and tailored functional studies.</title>
        <authorList>
            <person name="Wylensek D."/>
            <person name="Hitch T.C.A."/>
            <person name="Clavel T."/>
        </authorList>
    </citation>
    <scope>NUCLEOTIDE SEQUENCE [LARGE SCALE GENOMIC DNA]</scope>
    <source>
        <strain evidence="4 5">PG-178-WT-4</strain>
    </source>
</reference>